<evidence type="ECO:0000256" key="2">
    <source>
        <dbReference type="ARBA" id="ARBA00007430"/>
    </source>
</evidence>
<reference evidence="8 9" key="1">
    <citation type="submission" date="2024-09" db="EMBL/GenBank/DDBJ databases">
        <authorList>
            <person name="Sun Q."/>
            <person name="Mori K."/>
        </authorList>
    </citation>
    <scope>NUCLEOTIDE SEQUENCE [LARGE SCALE GENOMIC DNA]</scope>
    <source>
        <strain evidence="8 9">CCM 7468</strain>
    </source>
</reference>
<dbReference type="Pfam" id="PF13440">
    <property type="entry name" value="Polysacc_synt_3"/>
    <property type="match status" value="1"/>
</dbReference>
<evidence type="ECO:0000313" key="9">
    <source>
        <dbReference type="Proteomes" id="UP001589789"/>
    </source>
</evidence>
<evidence type="ECO:0000256" key="1">
    <source>
        <dbReference type="ARBA" id="ARBA00004651"/>
    </source>
</evidence>
<dbReference type="PANTHER" id="PTHR30250:SF10">
    <property type="entry name" value="LIPOPOLYSACCHARIDE BIOSYNTHESIS PROTEIN WZXC"/>
    <property type="match status" value="1"/>
</dbReference>
<feature type="transmembrane region" description="Helical" evidence="7">
    <location>
        <begin position="410"/>
        <end position="428"/>
    </location>
</feature>
<evidence type="ECO:0000256" key="6">
    <source>
        <dbReference type="ARBA" id="ARBA00023136"/>
    </source>
</evidence>
<feature type="transmembrane region" description="Helical" evidence="7">
    <location>
        <begin position="170"/>
        <end position="187"/>
    </location>
</feature>
<evidence type="ECO:0000256" key="5">
    <source>
        <dbReference type="ARBA" id="ARBA00022989"/>
    </source>
</evidence>
<dbReference type="InterPro" id="IPR050833">
    <property type="entry name" value="Poly_Biosynth_Transport"/>
</dbReference>
<keyword evidence="3" id="KW-1003">Cell membrane</keyword>
<proteinExistence type="inferred from homology"/>
<dbReference type="EMBL" id="JBHLVZ010000085">
    <property type="protein sequence ID" value="MFC0388942.1"/>
    <property type="molecule type" value="Genomic_DNA"/>
</dbReference>
<sequence length="489" mass="53280">MVSVRRSLAWMAAAQGSLFVLQFVVSILVARVLSPYEMGIFAVALSIVGVLSIFRSFGLGAYVIRAKELPAPLRATVFTINALLSLVVALAIAGFSVLGGAVLEEPGVRHLLLFMAILPLIGIFDFLPAAGIERRGDFRTVAIVNILRYSTANISTLAMAYAGFSYMSLGYGQLISAIVALVMNNILGRQWITLRLGLQQWREVTRFGTQMLTLSAISGLQGRLADLLLARFLGLAALGVFSRATSLTGVLWDNLHIVVLRVLFVDFAEQRRQGRSLRHSYLRLTRMLTGFLWPAFIGMAVLSGPIVIQLLGDPWAEAILPLSILAVSAALFVLIMVSHDVFVICNQTGLRTRLELIRAPVSLALFAMGCWISLPAAAAMKVVEAIIMVLMYRPHLERMTDTRWADYLPIYGQSALLTTAAVLPAAAVMTAHGWSAHIPFPLVLAGVGTGIMAWCVVLWATRHPLFDEMRRFVSQLRSARAAPSAPPAR</sequence>
<comment type="caution">
    <text evidence="8">The sequence shown here is derived from an EMBL/GenBank/DDBJ whole genome shotgun (WGS) entry which is preliminary data.</text>
</comment>
<protein>
    <submittedName>
        <fullName evidence="8">Oligosaccharide flippase family protein</fullName>
    </submittedName>
</protein>
<name>A0ABV6J079_9PROT</name>
<dbReference type="RefSeq" id="WP_377055844.1">
    <property type="nucleotide sequence ID" value="NZ_JBHLVZ010000085.1"/>
</dbReference>
<keyword evidence="4 7" id="KW-0812">Transmembrane</keyword>
<evidence type="ECO:0000256" key="3">
    <source>
        <dbReference type="ARBA" id="ARBA00022475"/>
    </source>
</evidence>
<keyword evidence="5 7" id="KW-1133">Transmembrane helix</keyword>
<gene>
    <name evidence="8" type="ORF">ACFFIC_25830</name>
</gene>
<feature type="transmembrane region" description="Helical" evidence="7">
    <location>
        <begin position="142"/>
        <end position="164"/>
    </location>
</feature>
<feature type="transmembrane region" description="Helical" evidence="7">
    <location>
        <begin position="12"/>
        <end position="33"/>
    </location>
</feature>
<organism evidence="8 9">
    <name type="scientific">Muricoccus vinaceus</name>
    <dbReference type="NCBI Taxonomy" id="424704"/>
    <lineage>
        <taxon>Bacteria</taxon>
        <taxon>Pseudomonadati</taxon>
        <taxon>Pseudomonadota</taxon>
        <taxon>Alphaproteobacteria</taxon>
        <taxon>Acetobacterales</taxon>
        <taxon>Roseomonadaceae</taxon>
        <taxon>Muricoccus</taxon>
    </lineage>
</organism>
<accession>A0ABV6J079</accession>
<feature type="transmembrane region" description="Helical" evidence="7">
    <location>
        <begin position="110"/>
        <end position="130"/>
    </location>
</feature>
<dbReference type="PANTHER" id="PTHR30250">
    <property type="entry name" value="PST FAMILY PREDICTED COLANIC ACID TRANSPORTER"/>
    <property type="match status" value="1"/>
</dbReference>
<dbReference type="Proteomes" id="UP001589789">
    <property type="component" value="Unassembled WGS sequence"/>
</dbReference>
<feature type="transmembrane region" description="Helical" evidence="7">
    <location>
        <begin position="39"/>
        <end position="64"/>
    </location>
</feature>
<keyword evidence="9" id="KW-1185">Reference proteome</keyword>
<comment type="subcellular location">
    <subcellularLocation>
        <location evidence="1">Cell membrane</location>
        <topology evidence="1">Multi-pass membrane protein</topology>
    </subcellularLocation>
</comment>
<keyword evidence="6 7" id="KW-0472">Membrane</keyword>
<feature type="transmembrane region" description="Helical" evidence="7">
    <location>
        <begin position="288"/>
        <end position="312"/>
    </location>
</feature>
<evidence type="ECO:0000256" key="7">
    <source>
        <dbReference type="SAM" id="Phobius"/>
    </source>
</evidence>
<evidence type="ECO:0000313" key="8">
    <source>
        <dbReference type="EMBL" id="MFC0388942.1"/>
    </source>
</evidence>
<feature type="transmembrane region" description="Helical" evidence="7">
    <location>
        <begin position="76"/>
        <end position="98"/>
    </location>
</feature>
<comment type="similarity">
    <text evidence="2">Belongs to the polysaccharide synthase family.</text>
</comment>
<feature type="transmembrane region" description="Helical" evidence="7">
    <location>
        <begin position="440"/>
        <end position="460"/>
    </location>
</feature>
<feature type="transmembrane region" description="Helical" evidence="7">
    <location>
        <begin position="318"/>
        <end position="342"/>
    </location>
</feature>
<evidence type="ECO:0000256" key="4">
    <source>
        <dbReference type="ARBA" id="ARBA00022692"/>
    </source>
</evidence>